<dbReference type="SUPFAM" id="SSF50353">
    <property type="entry name" value="Cytokine"/>
    <property type="match status" value="1"/>
</dbReference>
<evidence type="ECO:0000256" key="3">
    <source>
        <dbReference type="SAM" id="Phobius"/>
    </source>
</evidence>
<dbReference type="PANTHER" id="PTHR11486">
    <property type="entry name" value="FIBROBLAST GROWTH FACTOR"/>
    <property type="match status" value="1"/>
</dbReference>
<evidence type="ECO:0000313" key="4">
    <source>
        <dbReference type="EMBL" id="KAG8594620.1"/>
    </source>
</evidence>
<reference evidence="4" key="1">
    <citation type="thesis" date="2020" institute="ProQuest LLC" country="789 East Eisenhower Parkway, Ann Arbor, MI, USA">
        <title>Comparative Genomics and Chromosome Evolution.</title>
        <authorList>
            <person name="Mudd A.B."/>
        </authorList>
    </citation>
    <scope>NUCLEOTIDE SEQUENCE</scope>
    <source>
        <strain evidence="4">237g6f4</strain>
        <tissue evidence="4">Blood</tissue>
    </source>
</reference>
<evidence type="ECO:0000256" key="1">
    <source>
        <dbReference type="ARBA" id="ARBA00007936"/>
    </source>
</evidence>
<dbReference type="InterPro" id="IPR002209">
    <property type="entry name" value="Fibroblast_GF_fam"/>
</dbReference>
<evidence type="ECO:0000313" key="5">
    <source>
        <dbReference type="Proteomes" id="UP000824782"/>
    </source>
</evidence>
<comment type="similarity">
    <text evidence="1 2">Belongs to the heparin-binding growth factors family.</text>
</comment>
<dbReference type="PRINTS" id="PR00263">
    <property type="entry name" value="HBGFFGF"/>
</dbReference>
<dbReference type="InterPro" id="IPR008996">
    <property type="entry name" value="IL1/FGF"/>
</dbReference>
<accession>A0AAV7DAY0</accession>
<feature type="transmembrane region" description="Helical" evidence="3">
    <location>
        <begin position="12"/>
        <end position="31"/>
    </location>
</feature>
<comment type="caution">
    <text evidence="4">The sequence shown here is derived from an EMBL/GenBank/DDBJ whole genome shotgun (WGS) entry which is preliminary data.</text>
</comment>
<dbReference type="AlphaFoldDB" id="A0AAV7DAY0"/>
<keyword evidence="3" id="KW-1133">Transmembrane helix</keyword>
<dbReference type="Pfam" id="PF00167">
    <property type="entry name" value="FGF"/>
    <property type="match status" value="1"/>
</dbReference>
<proteinExistence type="inferred from homology"/>
<dbReference type="GO" id="GO:0008083">
    <property type="term" value="F:growth factor activity"/>
    <property type="evidence" value="ECO:0007669"/>
    <property type="project" value="InterPro"/>
</dbReference>
<keyword evidence="3" id="KW-0472">Membrane</keyword>
<evidence type="ECO:0000256" key="2">
    <source>
        <dbReference type="RuleBase" id="RU049442"/>
    </source>
</evidence>
<protein>
    <recommendedName>
        <fullName evidence="2">Fibroblast growth factor</fullName>
        <shortName evidence="2">FGF</shortName>
    </recommendedName>
</protein>
<keyword evidence="3" id="KW-0812">Transmembrane</keyword>
<keyword evidence="5" id="KW-1185">Reference proteome</keyword>
<gene>
    <name evidence="4" type="ORF">GDO81_001270</name>
</gene>
<dbReference type="Proteomes" id="UP000824782">
    <property type="component" value="Unassembled WGS sequence"/>
</dbReference>
<dbReference type="Gene3D" id="2.80.10.50">
    <property type="match status" value="1"/>
</dbReference>
<sequence>MHKTSFPTTSSLFLKFCIVLLLAVSSLVPYVKGSRLIHSYKHLEGDVRWRRLFSATHYFLSIERSGQVRGTQRFTSNSVFHVYSVSVGVVAMHSAGTGLYVAMDRTGKVYGAVRISIKKNLAPIVSSKKE</sequence>
<name>A0AAV7DAY0_ENGPU</name>
<dbReference type="EMBL" id="WNYA01000001">
    <property type="protein sequence ID" value="KAG8594620.1"/>
    <property type="molecule type" value="Genomic_DNA"/>
</dbReference>
<organism evidence="4 5">
    <name type="scientific">Engystomops pustulosus</name>
    <name type="common">Tungara frog</name>
    <name type="synonym">Physalaemus pustulosus</name>
    <dbReference type="NCBI Taxonomy" id="76066"/>
    <lineage>
        <taxon>Eukaryota</taxon>
        <taxon>Metazoa</taxon>
        <taxon>Chordata</taxon>
        <taxon>Craniata</taxon>
        <taxon>Vertebrata</taxon>
        <taxon>Euteleostomi</taxon>
        <taxon>Amphibia</taxon>
        <taxon>Batrachia</taxon>
        <taxon>Anura</taxon>
        <taxon>Neobatrachia</taxon>
        <taxon>Hyloidea</taxon>
        <taxon>Leptodactylidae</taxon>
        <taxon>Leiuperinae</taxon>
        <taxon>Engystomops</taxon>
    </lineage>
</organism>